<evidence type="ECO:0000259" key="1">
    <source>
        <dbReference type="Pfam" id="PF01759"/>
    </source>
</evidence>
<comment type="caution">
    <text evidence="3">The sequence shown here is derived from an EMBL/GenBank/DDBJ whole genome shotgun (WGS) entry which is preliminary data.</text>
</comment>
<dbReference type="InterPro" id="IPR036595">
    <property type="entry name" value="A-macroglobulin_rcpt-bd_sf"/>
</dbReference>
<organism evidence="3 4">
    <name type="scientific">Cirrhinus molitorella</name>
    <name type="common">mud carp</name>
    <dbReference type="NCBI Taxonomy" id="172907"/>
    <lineage>
        <taxon>Eukaryota</taxon>
        <taxon>Metazoa</taxon>
        <taxon>Chordata</taxon>
        <taxon>Craniata</taxon>
        <taxon>Vertebrata</taxon>
        <taxon>Euteleostomi</taxon>
        <taxon>Actinopterygii</taxon>
        <taxon>Neopterygii</taxon>
        <taxon>Teleostei</taxon>
        <taxon>Ostariophysi</taxon>
        <taxon>Cypriniformes</taxon>
        <taxon>Cyprinidae</taxon>
        <taxon>Labeoninae</taxon>
        <taxon>Labeonini</taxon>
        <taxon>Cirrhinus</taxon>
    </lineage>
</organism>
<evidence type="ECO:0000259" key="2">
    <source>
        <dbReference type="Pfam" id="PF07677"/>
    </source>
</evidence>
<feature type="domain" description="Netrin module non-TIMP type" evidence="1">
    <location>
        <begin position="81"/>
        <end position="161"/>
    </location>
</feature>
<name>A0ABR3NW40_9TELE</name>
<dbReference type="InterPro" id="IPR009048">
    <property type="entry name" value="A-macroglobulin_rcpt-bd"/>
</dbReference>
<dbReference type="Pfam" id="PF07677">
    <property type="entry name" value="A2M_recep"/>
    <property type="match status" value="1"/>
</dbReference>
<evidence type="ECO:0000313" key="3">
    <source>
        <dbReference type="EMBL" id="KAL1281264.1"/>
    </source>
</evidence>
<dbReference type="Proteomes" id="UP001558613">
    <property type="component" value="Unassembled WGS sequence"/>
</dbReference>
<sequence>MHQKHNVGLLQPAAVTIYEYYSPDRRCTKFYHPERKDGALYRLCKGDLCQCAEENCSFQKKNNTKEEERLNKACEGGMDYGSDIYELKVEQVLKEGTDEDVEGKVRSFFGSPNCRAPLLGKRQVVPHHGQIFWDLPKLGGSLQYIFGGITGLEYWPTREESLIQNIGSDTSASLTFSIALTKKGCAT</sequence>
<protein>
    <submittedName>
        <fullName evidence="3">Uncharacterized protein</fullName>
    </submittedName>
</protein>
<feature type="domain" description="Alpha-macroglobulin receptor-binding" evidence="2">
    <location>
        <begin position="1"/>
        <end position="32"/>
    </location>
</feature>
<dbReference type="EMBL" id="JAYMGO010000001">
    <property type="protein sequence ID" value="KAL1281264.1"/>
    <property type="molecule type" value="Genomic_DNA"/>
</dbReference>
<dbReference type="InterPro" id="IPR008993">
    <property type="entry name" value="TIMP-like_OB-fold"/>
</dbReference>
<evidence type="ECO:0000313" key="4">
    <source>
        <dbReference type="Proteomes" id="UP001558613"/>
    </source>
</evidence>
<gene>
    <name evidence="3" type="ORF">QQF64_000067</name>
</gene>
<dbReference type="SUPFAM" id="SSF49410">
    <property type="entry name" value="Alpha-macroglobulin receptor domain"/>
    <property type="match status" value="1"/>
</dbReference>
<dbReference type="Gene3D" id="2.60.40.690">
    <property type="entry name" value="Alpha-macroglobulin, receptor-binding domain"/>
    <property type="match status" value="1"/>
</dbReference>
<dbReference type="InterPro" id="IPR050473">
    <property type="entry name" value="A2M/Complement_sys"/>
</dbReference>
<reference evidence="3 4" key="1">
    <citation type="submission" date="2023-09" db="EMBL/GenBank/DDBJ databases">
        <authorList>
            <person name="Wang M."/>
        </authorList>
    </citation>
    <scope>NUCLEOTIDE SEQUENCE [LARGE SCALE GENOMIC DNA]</scope>
    <source>
        <strain evidence="3">GT-2023</strain>
        <tissue evidence="3">Liver</tissue>
    </source>
</reference>
<accession>A0ABR3NW40</accession>
<dbReference type="SUPFAM" id="SSF50242">
    <property type="entry name" value="TIMP-like"/>
    <property type="match status" value="1"/>
</dbReference>
<dbReference type="Gene3D" id="2.40.50.120">
    <property type="match status" value="1"/>
</dbReference>
<dbReference type="PANTHER" id="PTHR11412">
    <property type="entry name" value="MACROGLOBULIN / COMPLEMENT"/>
    <property type="match status" value="1"/>
</dbReference>
<dbReference type="Pfam" id="PF01759">
    <property type="entry name" value="NTR"/>
    <property type="match status" value="1"/>
</dbReference>
<keyword evidence="4" id="KW-1185">Reference proteome</keyword>
<dbReference type="InterPro" id="IPR018933">
    <property type="entry name" value="Netrin_module_non-TIMP"/>
</dbReference>
<proteinExistence type="predicted"/>
<dbReference type="PANTHER" id="PTHR11412:SF81">
    <property type="entry name" value="COMPLEMENT C3"/>
    <property type="match status" value="1"/>
</dbReference>